<keyword evidence="4" id="KW-1185">Reference proteome</keyword>
<reference evidence="4" key="1">
    <citation type="journal article" date="2014" name="Proc. Natl. Acad. Sci. U.S.A.">
        <title>Extensive sampling of basidiomycete genomes demonstrates inadequacy of the white-rot/brown-rot paradigm for wood decay fungi.</title>
        <authorList>
            <person name="Riley R."/>
            <person name="Salamov A.A."/>
            <person name="Brown D.W."/>
            <person name="Nagy L.G."/>
            <person name="Floudas D."/>
            <person name="Held B.W."/>
            <person name="Levasseur A."/>
            <person name="Lombard V."/>
            <person name="Morin E."/>
            <person name="Otillar R."/>
            <person name="Lindquist E.A."/>
            <person name="Sun H."/>
            <person name="LaButti K.M."/>
            <person name="Schmutz J."/>
            <person name="Jabbour D."/>
            <person name="Luo H."/>
            <person name="Baker S.E."/>
            <person name="Pisabarro A.G."/>
            <person name="Walton J.D."/>
            <person name="Blanchette R.A."/>
            <person name="Henrissat B."/>
            <person name="Martin F."/>
            <person name="Cullen D."/>
            <person name="Hibbett D.S."/>
            <person name="Grigoriev I.V."/>
        </authorList>
    </citation>
    <scope>NUCLEOTIDE SEQUENCE [LARGE SCALE GENOMIC DNA]</scope>
    <source>
        <strain evidence="4">CBS 339.88</strain>
    </source>
</reference>
<name>A0A067T8J7_GALM3</name>
<dbReference type="AlphaFoldDB" id="A0A067T8J7"/>
<evidence type="ECO:0000313" key="4">
    <source>
        <dbReference type="Proteomes" id="UP000027222"/>
    </source>
</evidence>
<dbReference type="OrthoDB" id="3036547at2759"/>
<accession>A0A067T8J7</accession>
<evidence type="ECO:0008006" key="5">
    <source>
        <dbReference type="Google" id="ProtNLM"/>
    </source>
</evidence>
<evidence type="ECO:0000256" key="1">
    <source>
        <dbReference type="SAM" id="MobiDB-lite"/>
    </source>
</evidence>
<feature type="signal peptide" evidence="2">
    <location>
        <begin position="1"/>
        <end position="19"/>
    </location>
</feature>
<evidence type="ECO:0000313" key="3">
    <source>
        <dbReference type="EMBL" id="KDR79500.1"/>
    </source>
</evidence>
<feature type="chain" id="PRO_5001646639" description="Extracellular membrane protein CFEM domain-containing protein" evidence="2">
    <location>
        <begin position="20"/>
        <end position="206"/>
    </location>
</feature>
<keyword evidence="2" id="KW-0732">Signal</keyword>
<feature type="region of interest" description="Disordered" evidence="1">
    <location>
        <begin position="40"/>
        <end position="77"/>
    </location>
</feature>
<organism evidence="3 4">
    <name type="scientific">Galerina marginata (strain CBS 339.88)</name>
    <dbReference type="NCBI Taxonomy" id="685588"/>
    <lineage>
        <taxon>Eukaryota</taxon>
        <taxon>Fungi</taxon>
        <taxon>Dikarya</taxon>
        <taxon>Basidiomycota</taxon>
        <taxon>Agaricomycotina</taxon>
        <taxon>Agaricomycetes</taxon>
        <taxon>Agaricomycetidae</taxon>
        <taxon>Agaricales</taxon>
        <taxon>Agaricineae</taxon>
        <taxon>Strophariaceae</taxon>
        <taxon>Galerina</taxon>
    </lineage>
</organism>
<protein>
    <recommendedName>
        <fullName evidence="5">Extracellular membrane protein CFEM domain-containing protein</fullName>
    </recommendedName>
</protein>
<dbReference type="PROSITE" id="PS51257">
    <property type="entry name" value="PROKAR_LIPOPROTEIN"/>
    <property type="match status" value="1"/>
</dbReference>
<gene>
    <name evidence="3" type="ORF">GALMADRAFT_243604</name>
</gene>
<dbReference type="EMBL" id="KL142373">
    <property type="protein sequence ID" value="KDR79500.1"/>
    <property type="molecule type" value="Genomic_DNA"/>
</dbReference>
<dbReference type="Proteomes" id="UP000027222">
    <property type="component" value="Unassembled WGS sequence"/>
</dbReference>
<proteinExistence type="predicted"/>
<evidence type="ECO:0000256" key="2">
    <source>
        <dbReference type="SAM" id="SignalP"/>
    </source>
</evidence>
<dbReference type="HOGENOM" id="CLU_1332026_0_0_1"/>
<feature type="compositionally biased region" description="Basic residues" evidence="1">
    <location>
        <begin position="40"/>
        <end position="54"/>
    </location>
</feature>
<sequence length="206" mass="22569">MLFRELAVLFFLFFTFTVACPILERDPGCNRLEVREPRTHKVPKWHAGPHRATHKPAAPPAAPHRFTHSTNKNTPTYKPPTFPLPILYTGGGVVENSRKENTARTMCQHVTVCSCPKKAGAKISSTSCVNGICKCDDHGLNFFASKYLEAVKAFGNAGMTNAIRNIMQGLADLKEVVGTIMGSLLGPETTLKAGKMMVSWKNSVIL</sequence>